<gene>
    <name evidence="2" type="ORF">IQ63_00140</name>
    <name evidence="3" type="ORF">PV399_35425</name>
    <name evidence="4" type="ORF">PV666_43350</name>
</gene>
<dbReference type="OrthoDB" id="9792323at2"/>
<dbReference type="PROSITE" id="PS51819">
    <property type="entry name" value="VOC"/>
    <property type="match status" value="1"/>
</dbReference>
<name>A0A0L0KQD2_9ACTN</name>
<reference evidence="3 6" key="3">
    <citation type="journal article" date="2023" name="Microb. Genom.">
        <title>Mesoterricola silvestris gen. nov., sp. nov., Mesoterricola sediminis sp. nov., Geothrix oryzae sp. nov., Geothrix edaphica sp. nov., Geothrix rubra sp. nov., and Geothrix limicola sp. nov., six novel members of Acidobacteriota isolated from soils.</title>
        <authorList>
            <person name="Weisberg A.J."/>
            <person name="Pearce E."/>
            <person name="Kramer C.G."/>
            <person name="Chang J.H."/>
            <person name="Clarke C.R."/>
        </authorList>
    </citation>
    <scope>NUCLEOTIDE SEQUENCE</scope>
    <source>
        <strain evidence="4 6">NB05-1H</strain>
        <strain evidence="3">NRRL_B-16521</strain>
    </source>
</reference>
<dbReference type="Proteomes" id="UP001272987">
    <property type="component" value="Unassembled WGS sequence"/>
</dbReference>
<evidence type="ECO:0000313" key="4">
    <source>
        <dbReference type="EMBL" id="MDX3024659.1"/>
    </source>
</evidence>
<dbReference type="Gene3D" id="3.30.720.110">
    <property type="match status" value="1"/>
</dbReference>
<dbReference type="AlphaFoldDB" id="A0A0L0KQD2"/>
<dbReference type="PATRIC" id="fig|42234.21.peg.33"/>
<comment type="caution">
    <text evidence="2">The sequence shown here is derived from an EMBL/GenBank/DDBJ whole genome shotgun (WGS) entry which is preliminary data.</text>
</comment>
<evidence type="ECO:0000313" key="2">
    <source>
        <dbReference type="EMBL" id="KND40397.1"/>
    </source>
</evidence>
<dbReference type="STRING" id="42234.IQ63_00140"/>
<organism evidence="2 5">
    <name type="scientific">Streptomyces acidiscabies</name>
    <dbReference type="NCBI Taxonomy" id="42234"/>
    <lineage>
        <taxon>Bacteria</taxon>
        <taxon>Bacillati</taxon>
        <taxon>Actinomycetota</taxon>
        <taxon>Actinomycetes</taxon>
        <taxon>Kitasatosporales</taxon>
        <taxon>Streptomycetaceae</taxon>
        <taxon>Streptomyces</taxon>
    </lineage>
</organism>
<dbReference type="EMBL" id="JARAWP010000037">
    <property type="protein sequence ID" value="MDX3024659.1"/>
    <property type="molecule type" value="Genomic_DNA"/>
</dbReference>
<evidence type="ECO:0000313" key="5">
    <source>
        <dbReference type="Proteomes" id="UP000037151"/>
    </source>
</evidence>
<keyword evidence="6" id="KW-1185">Reference proteome</keyword>
<dbReference type="Proteomes" id="UP000037151">
    <property type="component" value="Unassembled WGS sequence"/>
</dbReference>
<accession>A0A0L0KQD2</accession>
<proteinExistence type="predicted"/>
<dbReference type="Pfam" id="PF00903">
    <property type="entry name" value="Glyoxalase"/>
    <property type="match status" value="1"/>
</dbReference>
<reference evidence="2" key="1">
    <citation type="submission" date="2014-07" db="EMBL/GenBank/DDBJ databases">
        <title>A systematic study of Ichneumonosoma Meijere, Pelmatops Enderlein, Pseudopelmatops Shiraki and Soita Walker (Diptera: Tephritidae).</title>
        <authorList>
            <person name="Chen X.-L."/>
            <person name="Norrbom A."/>
            <person name="Zhu C.-D."/>
        </authorList>
    </citation>
    <scope>NUCLEOTIDE SEQUENCE</scope>
    <source>
        <strain evidence="2">NCPPB 4445</strain>
    </source>
</reference>
<dbReference type="InterPro" id="IPR029068">
    <property type="entry name" value="Glyas_Bleomycin-R_OHBP_Dase"/>
</dbReference>
<evidence type="ECO:0000313" key="3">
    <source>
        <dbReference type="EMBL" id="MDX2964978.1"/>
    </source>
</evidence>
<dbReference type="EMBL" id="JPPY01000001">
    <property type="protein sequence ID" value="KND40397.1"/>
    <property type="molecule type" value="Genomic_DNA"/>
</dbReference>
<dbReference type="InterPro" id="IPR026275">
    <property type="entry name" value="Glyoxalase/dOase/EhpR"/>
</dbReference>
<dbReference type="eggNOG" id="COG0346">
    <property type="taxonomic scope" value="Bacteria"/>
</dbReference>
<dbReference type="InterPro" id="IPR052164">
    <property type="entry name" value="Anthracycline_SecMetBiosynth"/>
</dbReference>
<dbReference type="GeneID" id="69805759"/>
<dbReference type="PIRSF" id="PIRSF039020">
    <property type="entry name" value="EhpR"/>
    <property type="match status" value="1"/>
</dbReference>
<feature type="domain" description="VOC" evidence="1">
    <location>
        <begin position="1"/>
        <end position="119"/>
    </location>
</feature>
<protein>
    <submittedName>
        <fullName evidence="2">Glyoxalase</fullName>
    </submittedName>
    <submittedName>
        <fullName evidence="3">VOC family protein</fullName>
    </submittedName>
</protein>
<dbReference type="InterPro" id="IPR004360">
    <property type="entry name" value="Glyas_Fos-R_dOase_dom"/>
</dbReference>
<dbReference type="RefSeq" id="WP_010352377.1">
    <property type="nucleotide sequence ID" value="NZ_BCMK01000145.1"/>
</dbReference>
<evidence type="ECO:0000259" key="1">
    <source>
        <dbReference type="PROSITE" id="PS51819"/>
    </source>
</evidence>
<dbReference type="EMBL" id="JARAWC010000036">
    <property type="protein sequence ID" value="MDX2964978.1"/>
    <property type="molecule type" value="Genomic_DNA"/>
</dbReference>
<dbReference type="PANTHER" id="PTHR33993">
    <property type="entry name" value="GLYOXALASE-RELATED"/>
    <property type="match status" value="1"/>
</dbReference>
<sequence>MSTSITFIVYVTDAPKAALFYADLLDITPTFETPGYIAFELGDKASLALWSGHADTTPQTPRTSEVCLTVKEGPEEIDRRFENWTAKGARVITEPMDAVFGRTFVVADPDGNLIRVAPVDA</sequence>
<reference evidence="5" key="2">
    <citation type="submission" date="2014-07" db="EMBL/GenBank/DDBJ databases">
        <title>Genome sequencing of plant-pathogenic Streptomyces species.</title>
        <authorList>
            <person name="Harrison J."/>
            <person name="Sapp M."/>
            <person name="Thwaites R."/>
            <person name="Studholme D.J."/>
        </authorList>
    </citation>
    <scope>NUCLEOTIDE SEQUENCE [LARGE SCALE GENOMIC DNA]</scope>
    <source>
        <strain evidence="5">NCPPB 4445</strain>
    </source>
</reference>
<dbReference type="SUPFAM" id="SSF54593">
    <property type="entry name" value="Glyoxalase/Bleomycin resistance protein/Dihydroxybiphenyl dioxygenase"/>
    <property type="match status" value="1"/>
</dbReference>
<dbReference type="Gene3D" id="3.30.720.120">
    <property type="match status" value="1"/>
</dbReference>
<dbReference type="InterPro" id="IPR037523">
    <property type="entry name" value="VOC_core"/>
</dbReference>
<evidence type="ECO:0000313" key="6">
    <source>
        <dbReference type="Proteomes" id="UP001272987"/>
    </source>
</evidence>
<dbReference type="Proteomes" id="UP001282288">
    <property type="component" value="Unassembled WGS sequence"/>
</dbReference>